<evidence type="ECO:0000259" key="9">
    <source>
        <dbReference type="PROSITE" id="PS51195"/>
    </source>
</evidence>
<dbReference type="SUPFAM" id="SSF52540">
    <property type="entry name" value="P-loop containing nucleoside triphosphate hydrolases"/>
    <property type="match status" value="1"/>
</dbReference>
<evidence type="ECO:0000256" key="4">
    <source>
        <dbReference type="ARBA" id="ARBA00022840"/>
    </source>
</evidence>
<evidence type="ECO:0000256" key="6">
    <source>
        <dbReference type="PROSITE-ProRule" id="PRU00552"/>
    </source>
</evidence>
<dbReference type="PROSITE" id="PS51195">
    <property type="entry name" value="Q_MOTIF"/>
    <property type="match status" value="1"/>
</dbReference>
<comment type="caution">
    <text evidence="10">The sequence shown here is derived from an EMBL/GenBank/DDBJ whole genome shotgun (WGS) entry which is preliminary data.</text>
</comment>
<dbReference type="GO" id="GO:0016787">
    <property type="term" value="F:hydrolase activity"/>
    <property type="evidence" value="ECO:0007669"/>
    <property type="project" value="UniProtKB-KW"/>
</dbReference>
<keyword evidence="3 10" id="KW-0347">Helicase</keyword>
<evidence type="ECO:0000256" key="1">
    <source>
        <dbReference type="ARBA" id="ARBA00022741"/>
    </source>
</evidence>
<dbReference type="SMART" id="SM00490">
    <property type="entry name" value="HELICc"/>
    <property type="match status" value="1"/>
</dbReference>
<dbReference type="GO" id="GO:0005829">
    <property type="term" value="C:cytosol"/>
    <property type="evidence" value="ECO:0007669"/>
    <property type="project" value="TreeGrafter"/>
</dbReference>
<dbReference type="InterPro" id="IPR011545">
    <property type="entry name" value="DEAD/DEAH_box_helicase_dom"/>
</dbReference>
<dbReference type="GO" id="GO:0005524">
    <property type="term" value="F:ATP binding"/>
    <property type="evidence" value="ECO:0007669"/>
    <property type="project" value="UniProtKB-KW"/>
</dbReference>
<protein>
    <submittedName>
        <fullName evidence="10">DEAD/DEAH box helicase</fullName>
    </submittedName>
</protein>
<gene>
    <name evidence="10" type="ORF">A9Q84_00315</name>
</gene>
<dbReference type="SMART" id="SM00487">
    <property type="entry name" value="DEXDc"/>
    <property type="match status" value="1"/>
</dbReference>
<dbReference type="Gene3D" id="3.40.50.300">
    <property type="entry name" value="P-loop containing nucleotide triphosphate hydrolases"/>
    <property type="match status" value="2"/>
</dbReference>
<proteinExistence type="inferred from homology"/>
<dbReference type="GO" id="GO:0003676">
    <property type="term" value="F:nucleic acid binding"/>
    <property type="evidence" value="ECO:0007669"/>
    <property type="project" value="InterPro"/>
</dbReference>
<feature type="domain" description="Helicase C-terminal" evidence="8">
    <location>
        <begin position="222"/>
        <end position="387"/>
    </location>
</feature>
<dbReference type="EMBL" id="MAAO01000002">
    <property type="protein sequence ID" value="OUS00213.1"/>
    <property type="molecule type" value="Genomic_DNA"/>
</dbReference>
<dbReference type="Pfam" id="PF00270">
    <property type="entry name" value="DEAD"/>
    <property type="match status" value="1"/>
</dbReference>
<dbReference type="PROSITE" id="PS51194">
    <property type="entry name" value="HELICASE_CTER"/>
    <property type="match status" value="1"/>
</dbReference>
<evidence type="ECO:0000313" key="11">
    <source>
        <dbReference type="Proteomes" id="UP000196531"/>
    </source>
</evidence>
<dbReference type="CDD" id="cd00268">
    <property type="entry name" value="DEADc"/>
    <property type="match status" value="1"/>
</dbReference>
<evidence type="ECO:0000259" key="8">
    <source>
        <dbReference type="PROSITE" id="PS51194"/>
    </source>
</evidence>
<accession>A0A1Y5FIN8</accession>
<dbReference type="Pfam" id="PF00271">
    <property type="entry name" value="Helicase_C"/>
    <property type="match status" value="1"/>
</dbReference>
<dbReference type="InterPro" id="IPR001650">
    <property type="entry name" value="Helicase_C-like"/>
</dbReference>
<dbReference type="GO" id="GO:0003724">
    <property type="term" value="F:RNA helicase activity"/>
    <property type="evidence" value="ECO:0007669"/>
    <property type="project" value="InterPro"/>
</dbReference>
<evidence type="ECO:0000259" key="7">
    <source>
        <dbReference type="PROSITE" id="PS51192"/>
    </source>
</evidence>
<dbReference type="CDD" id="cd18787">
    <property type="entry name" value="SF2_C_DEAD"/>
    <property type="match status" value="1"/>
</dbReference>
<organism evidence="10 11">
    <name type="scientific">Halobacteriovorax marinus</name>
    <dbReference type="NCBI Taxonomy" id="97084"/>
    <lineage>
        <taxon>Bacteria</taxon>
        <taxon>Pseudomonadati</taxon>
        <taxon>Bdellovibrionota</taxon>
        <taxon>Bacteriovoracia</taxon>
        <taxon>Bacteriovoracales</taxon>
        <taxon>Halobacteriovoraceae</taxon>
        <taxon>Halobacteriovorax</taxon>
    </lineage>
</organism>
<name>A0A1Y5FIN8_9BACT</name>
<dbReference type="PANTHER" id="PTHR47959:SF13">
    <property type="entry name" value="ATP-DEPENDENT RNA HELICASE RHLE"/>
    <property type="match status" value="1"/>
</dbReference>
<comment type="similarity">
    <text evidence="5">Belongs to the DEAD box helicase family.</text>
</comment>
<feature type="domain" description="DEAD-box RNA helicase Q" evidence="9">
    <location>
        <begin position="5"/>
        <end position="33"/>
    </location>
</feature>
<dbReference type="InterPro" id="IPR050079">
    <property type="entry name" value="DEAD_box_RNA_helicase"/>
</dbReference>
<dbReference type="Proteomes" id="UP000196531">
    <property type="component" value="Unassembled WGS sequence"/>
</dbReference>
<evidence type="ECO:0000313" key="10">
    <source>
        <dbReference type="EMBL" id="OUS00213.1"/>
    </source>
</evidence>
<evidence type="ECO:0000256" key="3">
    <source>
        <dbReference type="ARBA" id="ARBA00022806"/>
    </source>
</evidence>
<dbReference type="PANTHER" id="PTHR47959">
    <property type="entry name" value="ATP-DEPENDENT RNA HELICASE RHLE-RELATED"/>
    <property type="match status" value="1"/>
</dbReference>
<dbReference type="InterPro" id="IPR014001">
    <property type="entry name" value="Helicase_ATP-bd"/>
</dbReference>
<reference evidence="11" key="1">
    <citation type="journal article" date="2017" name="Proc. Natl. Acad. Sci. U.S.A.">
        <title>Simulation of Deepwater Horizon oil plume reveals substrate specialization within a complex community of hydrocarbon-degraders.</title>
        <authorList>
            <person name="Hu P."/>
            <person name="Dubinsky E.A."/>
            <person name="Probst A.J."/>
            <person name="Wang J."/>
            <person name="Sieber C.M.K."/>
            <person name="Tom L.M."/>
            <person name="Gardinali P."/>
            <person name="Banfield J.F."/>
            <person name="Atlas R.M."/>
            <person name="Andersen G.L."/>
        </authorList>
    </citation>
    <scope>NUCLEOTIDE SEQUENCE [LARGE SCALE GENOMIC DNA]</scope>
</reference>
<keyword evidence="2" id="KW-0378">Hydrolase</keyword>
<feature type="short sequence motif" description="Q motif" evidence="6">
    <location>
        <begin position="5"/>
        <end position="33"/>
    </location>
</feature>
<sequence>MTILKDFNSLKLLPSILEQVEKKGYTTPTPIQAQSIPHLLKGRDLLGIAKTGSGKTAAFSIPILDRFGRKNVVLKPNQVRSLILTPTRELATQIEKNITTYGEGLELSSKVVFGGVGRQPQIKALEGGLDVLVATPGRLLDLINCGHVGFEQLEVFVLDEADMMLDMGFLKDVKSVISFLPIKNQTLLFSATMPPAIEKLSKELLINPIKVKVDLETSTVDTVIQKVYALEKKNKNELLETMLADSAYSSVLIFCKTKLGGDIIVQHIENMSVSCAAIHSNKSQRERDEALNSFREGEVRVLVATDVAARGIDIKNVSHVINYNLPEDPTNYIHRIGRTGRAGQSGVAISFCVPSEIARLGTIEKLIDQKIEIDADQPFHVDFSSITSASKKKKNAKGMKAKKAKGRRF</sequence>
<dbReference type="InterPro" id="IPR044742">
    <property type="entry name" value="DEAD/DEAH_RhlB"/>
</dbReference>
<dbReference type="InterPro" id="IPR027417">
    <property type="entry name" value="P-loop_NTPase"/>
</dbReference>
<dbReference type="PROSITE" id="PS51192">
    <property type="entry name" value="HELICASE_ATP_BIND_1"/>
    <property type="match status" value="1"/>
</dbReference>
<evidence type="ECO:0000256" key="5">
    <source>
        <dbReference type="ARBA" id="ARBA00038437"/>
    </source>
</evidence>
<feature type="domain" description="Helicase ATP-binding" evidence="7">
    <location>
        <begin position="36"/>
        <end position="211"/>
    </location>
</feature>
<keyword evidence="4" id="KW-0067">ATP-binding</keyword>
<evidence type="ECO:0000256" key="2">
    <source>
        <dbReference type="ARBA" id="ARBA00022801"/>
    </source>
</evidence>
<keyword evidence="1" id="KW-0547">Nucleotide-binding</keyword>
<dbReference type="InterPro" id="IPR014014">
    <property type="entry name" value="RNA_helicase_DEAD_Q_motif"/>
</dbReference>
<dbReference type="AlphaFoldDB" id="A0A1Y5FIN8"/>